<feature type="domain" description="Glycosyltransferase 2-like" evidence="1">
    <location>
        <begin position="11"/>
        <end position="170"/>
    </location>
</feature>
<evidence type="ECO:0000313" key="3">
    <source>
        <dbReference type="Proteomes" id="UP000183940"/>
    </source>
</evidence>
<dbReference type="GO" id="GO:0016758">
    <property type="term" value="F:hexosyltransferase activity"/>
    <property type="evidence" value="ECO:0007669"/>
    <property type="project" value="UniProtKB-ARBA"/>
</dbReference>
<keyword evidence="3" id="KW-1185">Reference proteome</keyword>
<sequence>MSNHSEKITLSVALVTRNRPELLSQCLESLRSQSIQPFEVIVSDDSDLEIAPEIEAIAKGWNCQYITGPRRGLQANLNNAVDACHGTHVRIVNDDHTFPENHFKIIQNLLESDPNSIWTLGEYCEIPGTQSLFQLPGEIQPRGFHKPIENFDDCMGISGGASIYPRKIFEYHHFLEAFGYVCDLEFGPRLKALGYRIRYCSETHVIHQTPIIIRDPKMLCKGHFLLSYLTYAFYLPNFLKKSECLIYFWWIAFLGSINIRKAGFTFVDYQKTRELGQKYGKLFQTGKYNQIF</sequence>
<organism evidence="2 3">
    <name type="scientific">Roseofilum reptotaenium AO1-A</name>
    <dbReference type="NCBI Taxonomy" id="1925591"/>
    <lineage>
        <taxon>Bacteria</taxon>
        <taxon>Bacillati</taxon>
        <taxon>Cyanobacteriota</taxon>
        <taxon>Cyanophyceae</taxon>
        <taxon>Desertifilales</taxon>
        <taxon>Desertifilaceae</taxon>
        <taxon>Roseofilum</taxon>
    </lineage>
</organism>
<protein>
    <recommendedName>
        <fullName evidence="1">Glycosyltransferase 2-like domain-containing protein</fullName>
    </recommendedName>
</protein>
<evidence type="ECO:0000259" key="1">
    <source>
        <dbReference type="Pfam" id="PF00535"/>
    </source>
</evidence>
<dbReference type="STRING" id="1925591.BI308_11100"/>
<dbReference type="Gene3D" id="3.90.550.10">
    <property type="entry name" value="Spore Coat Polysaccharide Biosynthesis Protein SpsA, Chain A"/>
    <property type="match status" value="1"/>
</dbReference>
<dbReference type="Pfam" id="PF00535">
    <property type="entry name" value="Glycos_transf_2"/>
    <property type="match status" value="1"/>
</dbReference>
<dbReference type="InterPro" id="IPR001173">
    <property type="entry name" value="Glyco_trans_2-like"/>
</dbReference>
<evidence type="ECO:0000313" key="2">
    <source>
        <dbReference type="EMBL" id="OJJ25509.1"/>
    </source>
</evidence>
<dbReference type="InterPro" id="IPR029044">
    <property type="entry name" value="Nucleotide-diphossugar_trans"/>
</dbReference>
<gene>
    <name evidence="2" type="ORF">BI308_11100</name>
</gene>
<proteinExistence type="predicted"/>
<dbReference type="Proteomes" id="UP000183940">
    <property type="component" value="Unassembled WGS sequence"/>
</dbReference>
<dbReference type="SUPFAM" id="SSF53448">
    <property type="entry name" value="Nucleotide-diphospho-sugar transferases"/>
    <property type="match status" value="1"/>
</dbReference>
<accession>A0A1L9QS78</accession>
<dbReference type="AlphaFoldDB" id="A0A1L9QS78"/>
<name>A0A1L9QS78_9CYAN</name>
<comment type="caution">
    <text evidence="2">The sequence shown here is derived from an EMBL/GenBank/DDBJ whole genome shotgun (WGS) entry which is preliminary data.</text>
</comment>
<dbReference type="EMBL" id="MLAW01000016">
    <property type="protein sequence ID" value="OJJ25509.1"/>
    <property type="molecule type" value="Genomic_DNA"/>
</dbReference>
<dbReference type="PANTHER" id="PTHR22916">
    <property type="entry name" value="GLYCOSYLTRANSFERASE"/>
    <property type="match status" value="1"/>
</dbReference>
<dbReference type="PANTHER" id="PTHR22916:SF3">
    <property type="entry name" value="UDP-GLCNAC:BETAGAL BETA-1,3-N-ACETYLGLUCOSAMINYLTRANSFERASE-LIKE PROTEIN 1"/>
    <property type="match status" value="1"/>
</dbReference>
<reference evidence="2" key="1">
    <citation type="submission" date="2016-10" db="EMBL/GenBank/DDBJ databases">
        <title>CRISPR-Cas defence system in Roseofilum reptotaenium: evidence of a bacteriophage-cyanobacterium arms race in the coral black band disease.</title>
        <authorList>
            <person name="Buerger P."/>
            <person name="Wood-Charlson E.M."/>
            <person name="Weynberg K.D."/>
            <person name="Willis B."/>
            <person name="Van Oppen M.J."/>
        </authorList>
    </citation>
    <scope>NUCLEOTIDE SEQUENCE [LARGE SCALE GENOMIC DNA]</scope>
    <source>
        <strain evidence="2">AO1-A</strain>
    </source>
</reference>
<dbReference type="CDD" id="cd00761">
    <property type="entry name" value="Glyco_tranf_GTA_type"/>
    <property type="match status" value="1"/>
</dbReference>